<dbReference type="EMBL" id="CP001013">
    <property type="protein sequence ID" value="ACB34633.1"/>
    <property type="molecule type" value="Genomic_DNA"/>
</dbReference>
<reference evidence="3 4" key="1">
    <citation type="submission" date="2008-03" db="EMBL/GenBank/DDBJ databases">
        <title>Complete sequence of Leptothrix cholodnii SP-6.</title>
        <authorList>
            <consortium name="US DOE Joint Genome Institute"/>
            <person name="Copeland A."/>
            <person name="Lucas S."/>
            <person name="Lapidus A."/>
            <person name="Glavina del Rio T."/>
            <person name="Dalin E."/>
            <person name="Tice H."/>
            <person name="Bruce D."/>
            <person name="Goodwin L."/>
            <person name="Pitluck S."/>
            <person name="Chertkov O."/>
            <person name="Brettin T."/>
            <person name="Detter J.C."/>
            <person name="Han C."/>
            <person name="Kuske C.R."/>
            <person name="Schmutz J."/>
            <person name="Larimer F."/>
            <person name="Land M."/>
            <person name="Hauser L."/>
            <person name="Kyrpides N."/>
            <person name="Lykidis A."/>
            <person name="Emerson D."/>
            <person name="Richardson P."/>
        </authorList>
    </citation>
    <scope>NUCLEOTIDE SEQUENCE [LARGE SCALE GENOMIC DNA]</scope>
    <source>
        <strain evidence="4">ATCC 51168 / LMG 8142 / SP-6</strain>
    </source>
</reference>
<keyword evidence="1" id="KW-0732">Signal</keyword>
<dbReference type="GO" id="GO:0003755">
    <property type="term" value="F:peptidyl-prolyl cis-trans isomerase activity"/>
    <property type="evidence" value="ECO:0007669"/>
    <property type="project" value="InterPro"/>
</dbReference>
<evidence type="ECO:0000313" key="4">
    <source>
        <dbReference type="Proteomes" id="UP000001693"/>
    </source>
</evidence>
<dbReference type="Gene3D" id="1.10.8.1040">
    <property type="match status" value="1"/>
</dbReference>
<dbReference type="InterPro" id="IPR027304">
    <property type="entry name" value="Trigger_fact/SurA_dom_sf"/>
</dbReference>
<evidence type="ECO:0000256" key="1">
    <source>
        <dbReference type="SAM" id="SignalP"/>
    </source>
</evidence>
<dbReference type="InterPro" id="IPR000297">
    <property type="entry name" value="PPIase_PpiC"/>
</dbReference>
<dbReference type="InterPro" id="IPR014274">
    <property type="entry name" value="PPIase_EpsD"/>
</dbReference>
<evidence type="ECO:0000259" key="2">
    <source>
        <dbReference type="Pfam" id="PF13145"/>
    </source>
</evidence>
<feature type="domain" description="PpiC" evidence="2">
    <location>
        <begin position="130"/>
        <end position="250"/>
    </location>
</feature>
<evidence type="ECO:0000313" key="3">
    <source>
        <dbReference type="EMBL" id="ACB34633.1"/>
    </source>
</evidence>
<dbReference type="NCBIfam" id="TIGR02925">
    <property type="entry name" value="cis_trans_EpsD"/>
    <property type="match status" value="1"/>
</dbReference>
<accession>B1Y4S0</accession>
<gene>
    <name evidence="3" type="ordered locus">Lcho_2368</name>
</gene>
<dbReference type="KEGG" id="lch:Lcho_2368"/>
<dbReference type="Proteomes" id="UP000001693">
    <property type="component" value="Chromosome"/>
</dbReference>
<dbReference type="HOGENOM" id="CLU_065133_0_0_4"/>
<dbReference type="Pfam" id="PF13145">
    <property type="entry name" value="Rotamase_2"/>
    <property type="match status" value="1"/>
</dbReference>
<name>B1Y4S0_LEPCP</name>
<proteinExistence type="predicted"/>
<sequence length="299" mass="31594" precursor="true">MKNAMSTPCGAVRRTATALTLLAAAAMLVACGGGDKKGATQVAAKVNKEEISVHQINFVLQRQPGLKPEQAPAATKAVLEGLIDQELAIQEAQEQKIDRDPKVVMAIEAAKREILARAYADKLADTVSKPTDDEIAAYYKDKPALFAQRRVYTLHEFSIEAAGDAAKNVTALVQAAKSSDELSKQLTAASVKFASRVVTQPAENLPLAMIDRIGSLAEGQSLAIPSANGISAVFVAAAKPQPVTAEQAKPAIEQFLLNDRKRKLVADEMKRLRGSAKISYEGQFAAAAAANTTAAAASQ</sequence>
<dbReference type="PROSITE" id="PS51257">
    <property type="entry name" value="PROKAR_LIPOPROTEIN"/>
    <property type="match status" value="1"/>
</dbReference>
<dbReference type="STRING" id="395495.Lcho_2368"/>
<protein>
    <submittedName>
        <fullName evidence="3">Peptidyl-prolyl cis-trans isomerase, EpsD family</fullName>
    </submittedName>
</protein>
<dbReference type="Gene3D" id="6.10.140.970">
    <property type="match status" value="1"/>
</dbReference>
<feature type="signal peptide" evidence="1">
    <location>
        <begin position="1"/>
        <end position="32"/>
    </location>
</feature>
<keyword evidence="4" id="KW-1185">Reference proteome</keyword>
<dbReference type="OrthoDB" id="5564407at2"/>
<dbReference type="eggNOG" id="COG0760">
    <property type="taxonomic scope" value="Bacteria"/>
</dbReference>
<dbReference type="AlphaFoldDB" id="B1Y4S0"/>
<dbReference type="Pfam" id="PF13624">
    <property type="entry name" value="SurA_N_3"/>
    <property type="match status" value="1"/>
</dbReference>
<dbReference type="SUPFAM" id="SSF109998">
    <property type="entry name" value="Triger factor/SurA peptide-binding domain-like"/>
    <property type="match status" value="1"/>
</dbReference>
<organism evidence="3 4">
    <name type="scientific">Leptothrix cholodnii (strain ATCC 51168 / LMG 8142 / SP-6)</name>
    <name type="common">Leptothrix discophora (strain SP-6)</name>
    <dbReference type="NCBI Taxonomy" id="395495"/>
    <lineage>
        <taxon>Bacteria</taxon>
        <taxon>Pseudomonadati</taxon>
        <taxon>Pseudomonadota</taxon>
        <taxon>Betaproteobacteria</taxon>
        <taxon>Burkholderiales</taxon>
        <taxon>Sphaerotilaceae</taxon>
        <taxon>Leptothrix</taxon>
    </lineage>
</organism>
<keyword evidence="3" id="KW-0413">Isomerase</keyword>
<feature type="chain" id="PRO_5002772793" evidence="1">
    <location>
        <begin position="33"/>
        <end position="299"/>
    </location>
</feature>